<dbReference type="EMBL" id="QXCT01000002">
    <property type="protein sequence ID" value="MDW9255237.1"/>
    <property type="molecule type" value="Genomic_DNA"/>
</dbReference>
<sequence>MATAATASKPSSKDAYLRNEKVFKKPTMFSGLGATRRPLYIDRGEAR</sequence>
<dbReference type="Proteomes" id="UP001272137">
    <property type="component" value="Unassembled WGS sequence"/>
</dbReference>
<name>A0AAW9CYL8_BURTH</name>
<gene>
    <name evidence="1" type="ORF">C7S16_0470</name>
</gene>
<organism evidence="1 2">
    <name type="scientific">Burkholderia thailandensis</name>
    <dbReference type="NCBI Taxonomy" id="57975"/>
    <lineage>
        <taxon>Bacteria</taxon>
        <taxon>Pseudomonadati</taxon>
        <taxon>Pseudomonadota</taxon>
        <taxon>Betaproteobacteria</taxon>
        <taxon>Burkholderiales</taxon>
        <taxon>Burkholderiaceae</taxon>
        <taxon>Burkholderia</taxon>
        <taxon>pseudomallei group</taxon>
    </lineage>
</organism>
<comment type="caution">
    <text evidence="1">The sequence shown here is derived from an EMBL/GenBank/DDBJ whole genome shotgun (WGS) entry which is preliminary data.</text>
</comment>
<dbReference type="AlphaFoldDB" id="A0AAW9CYL8"/>
<proteinExistence type="predicted"/>
<reference evidence="1" key="1">
    <citation type="submission" date="2018-08" db="EMBL/GenBank/DDBJ databases">
        <title>Identification of Burkholderia cepacia strains that express a Burkholderia pseudomallei-like capsular polysaccharide.</title>
        <authorList>
            <person name="Burtnick M.N."/>
            <person name="Vongsouvath M."/>
            <person name="Newton P."/>
            <person name="Wuthiekanun V."/>
            <person name="Limmathurotsakul D."/>
            <person name="Brett P.J."/>
            <person name="Chantratita N."/>
            <person name="Dance D.A."/>
        </authorList>
    </citation>
    <scope>NUCLEOTIDE SEQUENCE</scope>
    <source>
        <strain evidence="1">SBXCC001</strain>
    </source>
</reference>
<evidence type="ECO:0000313" key="1">
    <source>
        <dbReference type="EMBL" id="MDW9255237.1"/>
    </source>
</evidence>
<accession>A0AAW9CYL8</accession>
<protein>
    <submittedName>
        <fullName evidence="1">Uncharacterized protein</fullName>
    </submittedName>
</protein>
<evidence type="ECO:0000313" key="2">
    <source>
        <dbReference type="Proteomes" id="UP001272137"/>
    </source>
</evidence>